<feature type="domain" description="Histidine kinase" evidence="8">
    <location>
        <begin position="311"/>
        <end position="516"/>
    </location>
</feature>
<evidence type="ECO:0000256" key="6">
    <source>
        <dbReference type="ARBA" id="ARBA00022840"/>
    </source>
</evidence>
<dbReference type="InterPro" id="IPR029016">
    <property type="entry name" value="GAF-like_dom_sf"/>
</dbReference>
<dbReference type="Pfam" id="PF08448">
    <property type="entry name" value="PAS_4"/>
    <property type="match status" value="1"/>
</dbReference>
<reference evidence="9 10" key="2">
    <citation type="submission" date="2019-04" db="EMBL/GenBank/DDBJ databases">
        <authorList>
            <person name="Yang S."/>
            <person name="Wei W."/>
        </authorList>
    </citation>
    <scope>NUCLEOTIDE SEQUENCE [LARGE SCALE GENOMIC DNA]</scope>
    <source>
        <strain evidence="10">ZP60</strain>
    </source>
</reference>
<dbReference type="InterPro" id="IPR003018">
    <property type="entry name" value="GAF"/>
</dbReference>
<feature type="compositionally biased region" description="Basic and acidic residues" evidence="7">
    <location>
        <begin position="459"/>
        <end position="470"/>
    </location>
</feature>
<evidence type="ECO:0000256" key="5">
    <source>
        <dbReference type="ARBA" id="ARBA00022777"/>
    </source>
</evidence>
<evidence type="ECO:0000256" key="4">
    <source>
        <dbReference type="ARBA" id="ARBA00022741"/>
    </source>
</evidence>
<dbReference type="RefSeq" id="WP_015763441.1">
    <property type="nucleotide sequence ID" value="NZ_CP039375.1"/>
</dbReference>
<protein>
    <recommendedName>
        <fullName evidence="2">histidine kinase</fullName>
        <ecNumber evidence="2">2.7.13.3</ecNumber>
    </recommendedName>
</protein>
<dbReference type="Gene3D" id="3.30.565.10">
    <property type="entry name" value="Histidine kinase-like ATPase, C-terminal domain"/>
    <property type="match status" value="1"/>
</dbReference>
<dbReference type="InterPro" id="IPR000014">
    <property type="entry name" value="PAS"/>
</dbReference>
<dbReference type="InterPro" id="IPR004358">
    <property type="entry name" value="Sig_transdc_His_kin-like_C"/>
</dbReference>
<evidence type="ECO:0000259" key="8">
    <source>
        <dbReference type="PROSITE" id="PS50109"/>
    </source>
</evidence>
<dbReference type="InterPro" id="IPR003594">
    <property type="entry name" value="HATPase_dom"/>
</dbReference>
<dbReference type="SUPFAM" id="SSF55781">
    <property type="entry name" value="GAF domain-like"/>
    <property type="match status" value="1"/>
</dbReference>
<dbReference type="SUPFAM" id="SSF55874">
    <property type="entry name" value="ATPase domain of HSP90 chaperone/DNA topoisomerase II/histidine kinase"/>
    <property type="match status" value="1"/>
</dbReference>
<evidence type="ECO:0000313" key="9">
    <source>
        <dbReference type="EMBL" id="QCD66997.1"/>
    </source>
</evidence>
<evidence type="ECO:0000256" key="2">
    <source>
        <dbReference type="ARBA" id="ARBA00012438"/>
    </source>
</evidence>
<dbReference type="InterPro" id="IPR050980">
    <property type="entry name" value="2C_sensor_his_kinase"/>
</dbReference>
<gene>
    <name evidence="9" type="ORF">E5139_15595</name>
</gene>
<comment type="catalytic activity">
    <reaction evidence="1">
        <text>ATP + protein L-histidine = ADP + protein N-phospho-L-histidine.</text>
        <dbReference type="EC" id="2.7.13.3"/>
    </reaction>
</comment>
<dbReference type="NCBIfam" id="TIGR00229">
    <property type="entry name" value="sensory_box"/>
    <property type="match status" value="1"/>
</dbReference>
<name>A0A4D6KH05_9EURY</name>
<dbReference type="GO" id="GO:0004673">
    <property type="term" value="F:protein histidine kinase activity"/>
    <property type="evidence" value="ECO:0007669"/>
    <property type="project" value="UniProtKB-EC"/>
</dbReference>
<evidence type="ECO:0000256" key="7">
    <source>
        <dbReference type="SAM" id="MobiDB-lite"/>
    </source>
</evidence>
<evidence type="ECO:0000313" key="10">
    <source>
        <dbReference type="Proteomes" id="UP000297053"/>
    </source>
</evidence>
<dbReference type="Pfam" id="PF01590">
    <property type="entry name" value="GAF"/>
    <property type="match status" value="1"/>
</dbReference>
<dbReference type="PANTHER" id="PTHR44936">
    <property type="entry name" value="SENSOR PROTEIN CREC"/>
    <property type="match status" value="1"/>
</dbReference>
<dbReference type="PRINTS" id="PR00344">
    <property type="entry name" value="BCTRLSENSOR"/>
</dbReference>
<dbReference type="InterPro" id="IPR035965">
    <property type="entry name" value="PAS-like_dom_sf"/>
</dbReference>
<accession>A0A4D6KH05</accession>
<dbReference type="KEGG" id="halz:E5139_15595"/>
<keyword evidence="6" id="KW-0067">ATP-binding</keyword>
<sequence length="516" mass="56171">MDPEGGDDTADASTRHLEALQDLTSAMADGDGTVEDRIGRVLNVGCEHLGYPNGYLSAVTDDRYEIAVAAGENAADAVGDTSPLSETYCRHTLSDGDLYTILDVSESAPDDPAYDRWGLETYVGVPIEVDSETYGTLCFGDPSEPRSTLDPWQGVLLDTLRRWVESELEREQIASLRDRNERLLEATFDSPNVFVGILKPDGTLLRANETALSFAGVDVDDVRGHPFPETPWWNHDDEQRAKCRDAIERAESGETVEFEGTHVGADGSRIKTAVTVRPVYDDGAVSEIVAEGLDITDLQNRKEQMDFFNGILRHDILNGMNVVRARAERLEADLDGELNDHAQTILEWSDDIVELTQKVRSVLSTLSEDGLTDPEPVDLRAMLEAASSRPTSADQHCSVSIDVPAVTVAGDELLDDVFANVMLNAVEHTESSPSIEVTATEAAETIRVRIADDGPGIPPERRPSVFERGARRNGSSGTGFGLYFVDVMVDSYGGSVWIEESDRGGTAVVIELPRAG</sequence>
<dbReference type="InterPro" id="IPR005467">
    <property type="entry name" value="His_kinase_dom"/>
</dbReference>
<organism evidence="9 10">
    <name type="scientific">Halomicrobium mukohataei</name>
    <dbReference type="NCBI Taxonomy" id="57705"/>
    <lineage>
        <taxon>Archaea</taxon>
        <taxon>Methanobacteriati</taxon>
        <taxon>Methanobacteriota</taxon>
        <taxon>Stenosarchaea group</taxon>
        <taxon>Halobacteria</taxon>
        <taxon>Halobacteriales</taxon>
        <taxon>Haloarculaceae</taxon>
        <taxon>Halomicrobium</taxon>
    </lineage>
</organism>
<reference evidence="9 10" key="1">
    <citation type="submission" date="2019-04" db="EMBL/GenBank/DDBJ databases">
        <title>Complete genome sequence of Arthrobacter sp. ZXY-2 associated with effective atrazine degradation and salt adaptation.</title>
        <authorList>
            <person name="Zhao X."/>
        </authorList>
    </citation>
    <scope>NUCLEOTIDE SEQUENCE [LARGE SCALE GENOMIC DNA]</scope>
    <source>
        <strain evidence="10">ZP60</strain>
    </source>
</reference>
<dbReference type="Proteomes" id="UP000297053">
    <property type="component" value="Chromosome"/>
</dbReference>
<dbReference type="Gene3D" id="3.30.450.20">
    <property type="entry name" value="PAS domain"/>
    <property type="match status" value="1"/>
</dbReference>
<dbReference type="InterPro" id="IPR013656">
    <property type="entry name" value="PAS_4"/>
</dbReference>
<evidence type="ECO:0000256" key="3">
    <source>
        <dbReference type="ARBA" id="ARBA00022679"/>
    </source>
</evidence>
<dbReference type="CDD" id="cd00075">
    <property type="entry name" value="HATPase"/>
    <property type="match status" value="1"/>
</dbReference>
<dbReference type="EC" id="2.7.13.3" evidence="2"/>
<dbReference type="GO" id="GO:0005524">
    <property type="term" value="F:ATP binding"/>
    <property type="evidence" value="ECO:0007669"/>
    <property type="project" value="UniProtKB-KW"/>
</dbReference>
<keyword evidence="4" id="KW-0547">Nucleotide-binding</keyword>
<dbReference type="Pfam" id="PF02518">
    <property type="entry name" value="HATPase_c"/>
    <property type="match status" value="1"/>
</dbReference>
<dbReference type="AlphaFoldDB" id="A0A4D6KH05"/>
<keyword evidence="5" id="KW-0418">Kinase</keyword>
<dbReference type="SMART" id="SM00091">
    <property type="entry name" value="PAS"/>
    <property type="match status" value="1"/>
</dbReference>
<dbReference type="Gene3D" id="3.30.450.40">
    <property type="match status" value="1"/>
</dbReference>
<dbReference type="EMBL" id="CP039375">
    <property type="protein sequence ID" value="QCD66997.1"/>
    <property type="molecule type" value="Genomic_DNA"/>
</dbReference>
<evidence type="ECO:0000256" key="1">
    <source>
        <dbReference type="ARBA" id="ARBA00000085"/>
    </source>
</evidence>
<keyword evidence="3" id="KW-0808">Transferase</keyword>
<dbReference type="CDD" id="cd00130">
    <property type="entry name" value="PAS"/>
    <property type="match status" value="1"/>
</dbReference>
<dbReference type="PROSITE" id="PS50109">
    <property type="entry name" value="HIS_KIN"/>
    <property type="match status" value="1"/>
</dbReference>
<proteinExistence type="predicted"/>
<dbReference type="PANTHER" id="PTHR44936:SF10">
    <property type="entry name" value="SENSOR PROTEIN RSTB"/>
    <property type="match status" value="1"/>
</dbReference>
<dbReference type="InterPro" id="IPR036890">
    <property type="entry name" value="HATPase_C_sf"/>
</dbReference>
<dbReference type="GeneID" id="42180394"/>
<dbReference type="OMA" id="EHTHEGQ"/>
<feature type="region of interest" description="Disordered" evidence="7">
    <location>
        <begin position="452"/>
        <end position="473"/>
    </location>
</feature>
<dbReference type="SUPFAM" id="SSF55785">
    <property type="entry name" value="PYP-like sensor domain (PAS domain)"/>
    <property type="match status" value="1"/>
</dbReference>
<dbReference type="SMART" id="SM00387">
    <property type="entry name" value="HATPase_c"/>
    <property type="match status" value="1"/>
</dbReference>